<dbReference type="Proteomes" id="UP000029273">
    <property type="component" value="Unassembled WGS sequence"/>
</dbReference>
<feature type="transmembrane region" description="Helical" evidence="5">
    <location>
        <begin position="12"/>
        <end position="36"/>
    </location>
</feature>
<evidence type="ECO:0000256" key="5">
    <source>
        <dbReference type="SAM" id="Phobius"/>
    </source>
</evidence>
<dbReference type="PANTHER" id="PTHR12151:SF25">
    <property type="entry name" value="LINALOOL DEHYDRATASE_ISOMERASE DOMAIN-CONTAINING PROTEIN"/>
    <property type="match status" value="1"/>
</dbReference>
<dbReference type="CDD" id="cd02968">
    <property type="entry name" value="SCO"/>
    <property type="match status" value="1"/>
</dbReference>
<organism evidence="7 8">
    <name type="scientific">Acidihalobacter prosperus</name>
    <dbReference type="NCBI Taxonomy" id="160660"/>
    <lineage>
        <taxon>Bacteria</taxon>
        <taxon>Pseudomonadati</taxon>
        <taxon>Pseudomonadota</taxon>
        <taxon>Gammaproteobacteria</taxon>
        <taxon>Chromatiales</taxon>
        <taxon>Ectothiorhodospiraceae</taxon>
        <taxon>Acidihalobacter</taxon>
    </lineage>
</organism>
<dbReference type="SUPFAM" id="SSF52833">
    <property type="entry name" value="Thioredoxin-like"/>
    <property type="match status" value="1"/>
</dbReference>
<comment type="similarity">
    <text evidence="1">Belongs to the SCO1/2 family.</text>
</comment>
<dbReference type="AlphaFoldDB" id="A0A1A6C3T8"/>
<dbReference type="Pfam" id="PF02630">
    <property type="entry name" value="SCO1-SenC"/>
    <property type="match status" value="1"/>
</dbReference>
<dbReference type="Gene3D" id="3.40.30.10">
    <property type="entry name" value="Glutaredoxin"/>
    <property type="match status" value="1"/>
</dbReference>
<dbReference type="GO" id="GO:0046872">
    <property type="term" value="F:metal ion binding"/>
    <property type="evidence" value="ECO:0007669"/>
    <property type="project" value="UniProtKB-KW"/>
</dbReference>
<dbReference type="RefSeq" id="WP_038090563.1">
    <property type="nucleotide sequence ID" value="NZ_JQSG02000003.1"/>
</dbReference>
<protein>
    <recommendedName>
        <fullName evidence="6">Thioredoxin domain-containing protein</fullName>
    </recommendedName>
</protein>
<dbReference type="OrthoDB" id="5794163at2"/>
<name>A0A1A6C3T8_9GAMM</name>
<feature type="disulfide bond" description="Redox-active" evidence="4">
    <location>
        <begin position="91"/>
        <end position="95"/>
    </location>
</feature>
<dbReference type="EMBL" id="JQSG02000003">
    <property type="protein sequence ID" value="OBS09226.1"/>
    <property type="molecule type" value="Genomic_DNA"/>
</dbReference>
<feature type="domain" description="Thioredoxin" evidence="6">
    <location>
        <begin position="52"/>
        <end position="257"/>
    </location>
</feature>
<evidence type="ECO:0000256" key="2">
    <source>
        <dbReference type="ARBA" id="ARBA00023008"/>
    </source>
</evidence>
<evidence type="ECO:0000313" key="7">
    <source>
        <dbReference type="EMBL" id="OBS09226.1"/>
    </source>
</evidence>
<sequence>MGSEQFKRYKTPISGLMLGGVIGLIVAVALGSVLPWRPPPKKPDFAAAGDAPKTMFHAPSFNGFVNQQGQPVDSSAFKGKVLLVTFMYPYCTRVCPTLASRMVNLETLLRQRGLQDRVQLLSFNVDPEGAAPREMSRFMRQYGADPNSALWQFLTAPAALTARVLKRGFHADYRKIATDQLEQVFAQQRKDGTYHYVPSMRNPLADESHPDYAIIHNSSAIIVGVDGVVRYVLGDANTVSDAVMLNDIIRVLRKEGRA</sequence>
<dbReference type="InterPro" id="IPR013766">
    <property type="entry name" value="Thioredoxin_domain"/>
</dbReference>
<evidence type="ECO:0000256" key="1">
    <source>
        <dbReference type="ARBA" id="ARBA00010996"/>
    </source>
</evidence>
<dbReference type="InterPro" id="IPR003782">
    <property type="entry name" value="SCO1/SenC"/>
</dbReference>
<comment type="caution">
    <text evidence="7">The sequence shown here is derived from an EMBL/GenBank/DDBJ whole genome shotgun (WGS) entry which is preliminary data.</text>
</comment>
<keyword evidence="3" id="KW-0479">Metal-binding</keyword>
<evidence type="ECO:0000256" key="3">
    <source>
        <dbReference type="PIRSR" id="PIRSR603782-1"/>
    </source>
</evidence>
<dbReference type="InterPro" id="IPR036249">
    <property type="entry name" value="Thioredoxin-like_sf"/>
</dbReference>
<evidence type="ECO:0000256" key="4">
    <source>
        <dbReference type="PIRSR" id="PIRSR603782-2"/>
    </source>
</evidence>
<evidence type="ECO:0000313" key="8">
    <source>
        <dbReference type="Proteomes" id="UP000029273"/>
    </source>
</evidence>
<keyword evidence="2 3" id="KW-0186">Copper</keyword>
<accession>A0A1A6C3T8</accession>
<keyword evidence="5" id="KW-0472">Membrane</keyword>
<reference evidence="7 8" key="1">
    <citation type="journal article" date="2014" name="Genome Announc.">
        <title>Draft Genome Sequence of the Iron-Oxidizing, Acidophilic, and Halotolerant 'Thiobacillus prosperus' Type Strain DSM 5130.</title>
        <authorList>
            <person name="Ossandon F.J."/>
            <person name="Cardenas J.P."/>
            <person name="Corbett M."/>
            <person name="Quatrini R."/>
            <person name="Holmes D.S."/>
            <person name="Watkin E."/>
        </authorList>
    </citation>
    <scope>NUCLEOTIDE SEQUENCE [LARGE SCALE GENOMIC DNA]</scope>
    <source>
        <strain evidence="7 8">DSM 5130</strain>
    </source>
</reference>
<keyword evidence="8" id="KW-1185">Reference proteome</keyword>
<keyword evidence="4" id="KW-1015">Disulfide bond</keyword>
<evidence type="ECO:0000259" key="6">
    <source>
        <dbReference type="PROSITE" id="PS51352"/>
    </source>
</evidence>
<dbReference type="PROSITE" id="PS51352">
    <property type="entry name" value="THIOREDOXIN_2"/>
    <property type="match status" value="1"/>
</dbReference>
<gene>
    <name evidence="7" type="ORF">Thpro_021554</name>
</gene>
<proteinExistence type="inferred from homology"/>
<dbReference type="PANTHER" id="PTHR12151">
    <property type="entry name" value="ELECTRON TRANSPORT PROTIN SCO1/SENC FAMILY MEMBER"/>
    <property type="match status" value="1"/>
</dbReference>
<keyword evidence="5" id="KW-0812">Transmembrane</keyword>
<feature type="binding site" evidence="3">
    <location>
        <position position="95"/>
    </location>
    <ligand>
        <name>Cu cation</name>
        <dbReference type="ChEBI" id="CHEBI:23378"/>
    </ligand>
</feature>
<keyword evidence="5" id="KW-1133">Transmembrane helix</keyword>
<feature type="binding site" evidence="3">
    <location>
        <position position="91"/>
    </location>
    <ligand>
        <name>Cu cation</name>
        <dbReference type="ChEBI" id="CHEBI:23378"/>
    </ligand>
</feature>